<geneLocation type="plasmid" evidence="1 2">
    <name>pNi1-3</name>
</geneLocation>
<sequence>MNKFIWNNFGTLVSASKVGLMVVIKNSAGDTRKMSVNKYKNSALDVLNKAQTMIGQTVVIRTSQNTNDWSTDEWFSEIDIVQPTYKRSDCLTVGETEPKPDQPF</sequence>
<reference evidence="1" key="1">
    <citation type="submission" date="2021-06" db="EMBL/GenBank/DDBJ databases">
        <title>The First Complete Genome Sequence of Species Shewanella decolorationis, from a Bioremediation Competent Strain Ni1-3.</title>
        <authorList>
            <person name="Wang Y."/>
            <person name="Cai X."/>
            <person name="Mao Y."/>
        </authorList>
    </citation>
    <scope>NUCLEOTIDE SEQUENCE</scope>
    <source>
        <plasmid evidence="1">pNi1-3</plasmid>
    </source>
</reference>
<evidence type="ECO:0000313" key="1">
    <source>
        <dbReference type="EMBL" id="QWY79393.1"/>
    </source>
</evidence>
<protein>
    <submittedName>
        <fullName evidence="1">Uncharacterized protein</fullName>
    </submittedName>
</protein>
<dbReference type="Proteomes" id="UP000321124">
    <property type="component" value="Plasmid pNi1-3"/>
</dbReference>
<dbReference type="RefSeq" id="WP_216832065.1">
    <property type="nucleotide sequence ID" value="NZ_CP076856.1"/>
</dbReference>
<dbReference type="KEGG" id="sdeo:D0436_24770"/>
<keyword evidence="1" id="KW-0614">Plasmid</keyword>
<name>A0A8F3E785_9GAMM</name>
<proteinExistence type="predicted"/>
<dbReference type="AlphaFoldDB" id="A0A8F3E785"/>
<accession>A0A8F3E785</accession>
<organism evidence="1 2">
    <name type="scientific">Shewanella decolorationis</name>
    <dbReference type="NCBI Taxonomy" id="256839"/>
    <lineage>
        <taxon>Bacteria</taxon>
        <taxon>Pseudomonadati</taxon>
        <taxon>Pseudomonadota</taxon>
        <taxon>Gammaproteobacteria</taxon>
        <taxon>Alteromonadales</taxon>
        <taxon>Shewanellaceae</taxon>
        <taxon>Shewanella</taxon>
    </lineage>
</organism>
<evidence type="ECO:0000313" key="2">
    <source>
        <dbReference type="Proteomes" id="UP000321124"/>
    </source>
</evidence>
<dbReference type="EMBL" id="CP076856">
    <property type="protein sequence ID" value="QWY79393.1"/>
    <property type="molecule type" value="Genomic_DNA"/>
</dbReference>
<gene>
    <name evidence="1" type="ORF">D0436_24770</name>
</gene>